<dbReference type="PANTHER" id="PTHR46796">
    <property type="entry name" value="HTH-TYPE TRANSCRIPTIONAL ACTIVATOR RHAS-RELATED"/>
    <property type="match status" value="1"/>
</dbReference>
<gene>
    <name evidence="6" type="ORF">H6P80_05230</name>
</gene>
<dbReference type="RefSeq" id="WP_185800257.1">
    <property type="nucleotide sequence ID" value="NZ_JACJVJ010000001.1"/>
</dbReference>
<keyword evidence="7" id="KW-1185">Reference proteome</keyword>
<keyword evidence="1" id="KW-0805">Transcription regulation</keyword>
<dbReference type="SMART" id="SM00342">
    <property type="entry name" value="HTH_ARAC"/>
    <property type="match status" value="1"/>
</dbReference>
<dbReference type="Proteomes" id="UP000564378">
    <property type="component" value="Unassembled WGS sequence"/>
</dbReference>
<evidence type="ECO:0000256" key="4">
    <source>
        <dbReference type="SAM" id="MobiDB-lite"/>
    </source>
</evidence>
<feature type="compositionally biased region" description="Low complexity" evidence="4">
    <location>
        <begin position="1"/>
        <end position="12"/>
    </location>
</feature>
<keyword evidence="2" id="KW-0238">DNA-binding</keyword>
<keyword evidence="3" id="KW-0804">Transcription</keyword>
<evidence type="ECO:0000256" key="2">
    <source>
        <dbReference type="ARBA" id="ARBA00023125"/>
    </source>
</evidence>
<dbReference type="InterPro" id="IPR020449">
    <property type="entry name" value="Tscrpt_reg_AraC-type_HTH"/>
</dbReference>
<dbReference type="GO" id="GO:0043565">
    <property type="term" value="F:sequence-specific DNA binding"/>
    <property type="evidence" value="ECO:0007669"/>
    <property type="project" value="InterPro"/>
</dbReference>
<name>A0A842HYM2_9SPHN</name>
<proteinExistence type="predicted"/>
<feature type="region of interest" description="Disordered" evidence="4">
    <location>
        <begin position="1"/>
        <end position="24"/>
    </location>
</feature>
<comment type="caution">
    <text evidence="6">The sequence shown here is derived from an EMBL/GenBank/DDBJ whole genome shotgun (WGS) entry which is preliminary data.</text>
</comment>
<dbReference type="Pfam" id="PF12833">
    <property type="entry name" value="HTH_18"/>
    <property type="match status" value="1"/>
</dbReference>
<evidence type="ECO:0000313" key="7">
    <source>
        <dbReference type="Proteomes" id="UP000564378"/>
    </source>
</evidence>
<dbReference type="EMBL" id="JACJVJ010000001">
    <property type="protein sequence ID" value="MBC2777020.1"/>
    <property type="molecule type" value="Genomic_DNA"/>
</dbReference>
<evidence type="ECO:0000256" key="1">
    <source>
        <dbReference type="ARBA" id="ARBA00023015"/>
    </source>
</evidence>
<evidence type="ECO:0000313" key="6">
    <source>
        <dbReference type="EMBL" id="MBC2777020.1"/>
    </source>
</evidence>
<protein>
    <submittedName>
        <fullName evidence="6">Helix-turn-helix domain-containing protein</fullName>
    </submittedName>
</protein>
<dbReference type="InterPro" id="IPR009057">
    <property type="entry name" value="Homeodomain-like_sf"/>
</dbReference>
<feature type="domain" description="HTH araC/xylS-type" evidence="5">
    <location>
        <begin position="184"/>
        <end position="284"/>
    </location>
</feature>
<sequence length="305" mass="33865">MLHDNGGALAAADPPPASPGSGVKHMGALKFWKRDSRELRPMPNGIAEGDDVEEVKLVLHLSGEALLESGGRAQTLTPSSWGLYAFSKSCRIKGPYSQLVVSMPKRLLAARNPNLDRVMKRQFSAESPAMAMAFRFFTSLYDNDSSGTAFAHELGDIGIRLLQVALDEQQARLEGHTRQEKFRSRIKSFVDTHLHDPGLSVEAIARANHCSTRYLQKMFGDAESIGRYLWRMRLERCSAALADPCHAHRSITEIAFSLGFSNPSHFSRVFRARYGTTPREYRALMLEKAAETNALQRPMKADCAA</sequence>
<dbReference type="PRINTS" id="PR00032">
    <property type="entry name" value="HTHARAC"/>
</dbReference>
<dbReference type="AlphaFoldDB" id="A0A842HYM2"/>
<dbReference type="Gene3D" id="1.10.10.60">
    <property type="entry name" value="Homeodomain-like"/>
    <property type="match status" value="1"/>
</dbReference>
<accession>A0A842HYM2</accession>
<evidence type="ECO:0000259" key="5">
    <source>
        <dbReference type="PROSITE" id="PS01124"/>
    </source>
</evidence>
<dbReference type="InterPro" id="IPR035418">
    <property type="entry name" value="AraC-bd_2"/>
</dbReference>
<dbReference type="Pfam" id="PF14525">
    <property type="entry name" value="AraC_binding_2"/>
    <property type="match status" value="1"/>
</dbReference>
<dbReference type="InterPro" id="IPR050204">
    <property type="entry name" value="AraC_XylS_family_regulators"/>
</dbReference>
<dbReference type="SUPFAM" id="SSF46689">
    <property type="entry name" value="Homeodomain-like"/>
    <property type="match status" value="1"/>
</dbReference>
<dbReference type="InterPro" id="IPR018060">
    <property type="entry name" value="HTH_AraC"/>
</dbReference>
<reference evidence="6 7" key="1">
    <citation type="submission" date="2020-08" db="EMBL/GenBank/DDBJ databases">
        <title>Draft genome sequence of Parasphingopyxis sp. GrpM-11.</title>
        <authorList>
            <person name="Oh J."/>
            <person name="Roh D.-H."/>
        </authorList>
    </citation>
    <scope>NUCLEOTIDE SEQUENCE [LARGE SCALE GENOMIC DNA]</scope>
    <source>
        <strain evidence="6 7">GrpM-11</strain>
    </source>
</reference>
<dbReference type="PROSITE" id="PS01124">
    <property type="entry name" value="HTH_ARAC_FAMILY_2"/>
    <property type="match status" value="1"/>
</dbReference>
<organism evidence="6 7">
    <name type="scientific">Parasphingopyxis marina</name>
    <dbReference type="NCBI Taxonomy" id="2761622"/>
    <lineage>
        <taxon>Bacteria</taxon>
        <taxon>Pseudomonadati</taxon>
        <taxon>Pseudomonadota</taxon>
        <taxon>Alphaproteobacteria</taxon>
        <taxon>Sphingomonadales</taxon>
        <taxon>Sphingomonadaceae</taxon>
        <taxon>Parasphingopyxis</taxon>
    </lineage>
</organism>
<evidence type="ECO:0000256" key="3">
    <source>
        <dbReference type="ARBA" id="ARBA00023163"/>
    </source>
</evidence>
<dbReference type="PANTHER" id="PTHR46796:SF6">
    <property type="entry name" value="ARAC SUBFAMILY"/>
    <property type="match status" value="1"/>
</dbReference>
<dbReference type="GO" id="GO:0003700">
    <property type="term" value="F:DNA-binding transcription factor activity"/>
    <property type="evidence" value="ECO:0007669"/>
    <property type="project" value="InterPro"/>
</dbReference>